<keyword evidence="3" id="KW-1185">Reference proteome</keyword>
<dbReference type="EMBL" id="BGPR01005476">
    <property type="protein sequence ID" value="GBN10529.1"/>
    <property type="molecule type" value="Genomic_DNA"/>
</dbReference>
<dbReference type="Proteomes" id="UP000499080">
    <property type="component" value="Unassembled WGS sequence"/>
</dbReference>
<gene>
    <name evidence="2" type="ORF">AVEN_243439_1</name>
</gene>
<comment type="caution">
    <text evidence="2">The sequence shown here is derived from an EMBL/GenBank/DDBJ whole genome shotgun (WGS) entry which is preliminary data.</text>
</comment>
<name>A0A4Y2L800_ARAVE</name>
<protein>
    <submittedName>
        <fullName evidence="2">Uncharacterized protein</fullName>
    </submittedName>
</protein>
<feature type="region of interest" description="Disordered" evidence="1">
    <location>
        <begin position="70"/>
        <end position="119"/>
    </location>
</feature>
<reference evidence="2 3" key="1">
    <citation type="journal article" date="2019" name="Sci. Rep.">
        <title>Orb-weaving spider Araneus ventricosus genome elucidates the spidroin gene catalogue.</title>
        <authorList>
            <person name="Kono N."/>
            <person name="Nakamura H."/>
            <person name="Ohtoshi R."/>
            <person name="Moran D.A.P."/>
            <person name="Shinohara A."/>
            <person name="Yoshida Y."/>
            <person name="Fujiwara M."/>
            <person name="Mori M."/>
            <person name="Tomita M."/>
            <person name="Arakawa K."/>
        </authorList>
    </citation>
    <scope>NUCLEOTIDE SEQUENCE [LARGE SCALE GENOMIC DNA]</scope>
</reference>
<proteinExistence type="predicted"/>
<feature type="region of interest" description="Disordered" evidence="1">
    <location>
        <begin position="36"/>
        <end position="55"/>
    </location>
</feature>
<evidence type="ECO:0000313" key="2">
    <source>
        <dbReference type="EMBL" id="GBN10529.1"/>
    </source>
</evidence>
<evidence type="ECO:0000256" key="1">
    <source>
        <dbReference type="SAM" id="MobiDB-lite"/>
    </source>
</evidence>
<evidence type="ECO:0000313" key="3">
    <source>
        <dbReference type="Proteomes" id="UP000499080"/>
    </source>
</evidence>
<organism evidence="2 3">
    <name type="scientific">Araneus ventricosus</name>
    <name type="common">Orbweaver spider</name>
    <name type="synonym">Epeira ventricosa</name>
    <dbReference type="NCBI Taxonomy" id="182803"/>
    <lineage>
        <taxon>Eukaryota</taxon>
        <taxon>Metazoa</taxon>
        <taxon>Ecdysozoa</taxon>
        <taxon>Arthropoda</taxon>
        <taxon>Chelicerata</taxon>
        <taxon>Arachnida</taxon>
        <taxon>Araneae</taxon>
        <taxon>Araneomorphae</taxon>
        <taxon>Entelegynae</taxon>
        <taxon>Araneoidea</taxon>
        <taxon>Araneidae</taxon>
        <taxon>Araneus</taxon>
    </lineage>
</organism>
<sequence length="119" mass="13110">MVNKAVSYTSSQLFPSAFAWVVWAGPCNFEWRSDDEEDTTAVKPSPNFRTTPAGGRMTITYDLACNRPHTGGSSVESGFEPGNLRSQSRELTTGPPRLPNHTSGRKFDPHGVRFNVHQA</sequence>
<dbReference type="AlphaFoldDB" id="A0A4Y2L800"/>
<accession>A0A4Y2L800</accession>